<keyword evidence="3" id="KW-1185">Reference proteome</keyword>
<proteinExistence type="predicted"/>
<dbReference type="SUPFAM" id="SSF51735">
    <property type="entry name" value="NAD(P)-binding Rossmann-fold domains"/>
    <property type="match status" value="1"/>
</dbReference>
<name>A0A510HEJ1_9ACTN</name>
<reference evidence="2" key="1">
    <citation type="journal article" date="2019" name="Microbiol. Resour. Announc.">
        <title>Complete Genome Sequence of Rubrobacter xylanophilus Strain AA3-22, Isolated from Arima Onsen in Japan.</title>
        <authorList>
            <person name="Tomariguchi N."/>
            <person name="Miyazaki K."/>
        </authorList>
    </citation>
    <scope>NUCLEOTIDE SEQUENCE [LARGE SCALE GENOMIC DNA]</scope>
    <source>
        <strain evidence="2">AA3-22</strain>
    </source>
</reference>
<dbReference type="InterPro" id="IPR036291">
    <property type="entry name" value="NAD(P)-bd_dom_sf"/>
</dbReference>
<dbReference type="RefSeq" id="WP_143526515.1">
    <property type="nucleotide sequence ID" value="NZ_AP019791.1"/>
</dbReference>
<gene>
    <name evidence="2" type="ORF">RxyAA322_02160</name>
</gene>
<dbReference type="AlphaFoldDB" id="A0A510HEJ1"/>
<dbReference type="InterPro" id="IPR001509">
    <property type="entry name" value="Epimerase_deHydtase"/>
</dbReference>
<evidence type="ECO:0000313" key="2">
    <source>
        <dbReference type="EMBL" id="BBL78362.1"/>
    </source>
</evidence>
<dbReference type="PANTHER" id="PTHR43245">
    <property type="entry name" value="BIFUNCTIONAL POLYMYXIN RESISTANCE PROTEIN ARNA"/>
    <property type="match status" value="1"/>
</dbReference>
<sequence>MEVLVTGACGKVGRAAVAALTEAGHRVRATDLAPPVFERPEEGEPAYVRAELTDAGEAFAAVRGVEAVVHAAAIPEPTHHPPHTVFQNNLMSTFNVLEAAVRWGVRRFVNISSETVPGFFFPERPFLPDYVPVDEEHPVRPQDPYALSKHFGEQLMDAAVRRSDIRCISIRPSWVQHEGNYERNLGPQVRDPSVLSPNFWSYIDVYDLADAIVLAVESDLPGHEVFYIASPDNACGRPFRELVRRYYGDGVEIREPLPREDASGICCEKAERMLGYAPKRSWRDYLDAEGRLRPGVGGLFSG</sequence>
<feature type="domain" description="NAD-dependent epimerase/dehydratase" evidence="1">
    <location>
        <begin position="3"/>
        <end position="218"/>
    </location>
</feature>
<dbReference type="PANTHER" id="PTHR43245:SF55">
    <property type="entry name" value="NAD(P)-BINDING DOMAIN-CONTAINING PROTEIN"/>
    <property type="match status" value="1"/>
</dbReference>
<dbReference type="EMBL" id="AP019791">
    <property type="protein sequence ID" value="BBL78362.1"/>
    <property type="molecule type" value="Genomic_DNA"/>
</dbReference>
<accession>A0A510HEJ1</accession>
<evidence type="ECO:0000313" key="3">
    <source>
        <dbReference type="Proteomes" id="UP000318065"/>
    </source>
</evidence>
<dbReference type="Gene3D" id="3.40.50.720">
    <property type="entry name" value="NAD(P)-binding Rossmann-like Domain"/>
    <property type="match status" value="1"/>
</dbReference>
<evidence type="ECO:0000259" key="1">
    <source>
        <dbReference type="Pfam" id="PF01370"/>
    </source>
</evidence>
<dbReference type="Proteomes" id="UP000318065">
    <property type="component" value="Chromosome"/>
</dbReference>
<dbReference type="InterPro" id="IPR050177">
    <property type="entry name" value="Lipid_A_modif_metabolic_enz"/>
</dbReference>
<dbReference type="OrthoDB" id="9795501at2"/>
<organism evidence="2 3">
    <name type="scientific">Rubrobacter xylanophilus</name>
    <dbReference type="NCBI Taxonomy" id="49319"/>
    <lineage>
        <taxon>Bacteria</taxon>
        <taxon>Bacillati</taxon>
        <taxon>Actinomycetota</taxon>
        <taxon>Rubrobacteria</taxon>
        <taxon>Rubrobacterales</taxon>
        <taxon>Rubrobacteraceae</taxon>
        <taxon>Rubrobacter</taxon>
    </lineage>
</organism>
<dbReference type="Pfam" id="PF01370">
    <property type="entry name" value="Epimerase"/>
    <property type="match status" value="1"/>
</dbReference>
<protein>
    <submittedName>
        <fullName evidence="2">NAD-dependent epimerase</fullName>
    </submittedName>
</protein>